<feature type="compositionally biased region" description="Basic and acidic residues" evidence="1">
    <location>
        <begin position="71"/>
        <end position="81"/>
    </location>
</feature>
<keyword evidence="4" id="KW-1185">Reference proteome</keyword>
<name>A0AAQ4F973_AMBAM</name>
<dbReference type="AlphaFoldDB" id="A0AAQ4F973"/>
<sequence length="657" mass="71423">MVNPDAPSPSAARPEGPKDTGAGPATTVERKHRKRGKRSANKARRGSDDKDATTGRTTTTHGRRHKRKGAAGRDENEDKTGEVAPVDAENETARQREVSAPGLKPPEVPEGAADAGKQDTAQEGPPVVSALHADSDAEGGAKETTGNANADAAGAKSPPAAEDANIPQEAGAEDQLNDLLSENALERRKGHRMQLKRASCATTLKTETAERAQPHSQPLTGVLKSTRYRALWLVALAATLVVALALFLAMGFRLDGADKRVCSSAACEQLTASFEGVLNYSVDPCVDLDAFVCSKGLRGSSAERGSRSFVAHQIKEYELDMVQIFINDKSAFTASKDHHDSTMVSKRLALTVLCAQAAAQASTWLDFVRTLEEVGSRQKYFQLFHERYKAPLPEAQSIERRLAIERDVLSTLDAVRSPGTLERPVIARLATLATYVRNSTVDNWLAPVTNAPGGNAVDETTLVSVQDLRLVRAVDQLLSEYSADDLMQHLSWWLLHILIVIGSPQDYVLIAGSKEVTVWPLRVDGSNETLWQLYEHFCESCSLTGNVSGVLPSGSATNDSSRRAMLLDNWLQANVQFWSLTAQERELMQTLWHGDALDAFRYEPLTNRLRVSHAALRHPFYHPPSDEVLPANFGGLGAVFLTHALQMFVAPVSVCSN</sequence>
<reference evidence="3 4" key="1">
    <citation type="journal article" date="2023" name="Arcadia Sci">
        <title>De novo assembly of a long-read Amblyomma americanum tick genome.</title>
        <authorList>
            <person name="Chou S."/>
            <person name="Poskanzer K.E."/>
            <person name="Rollins M."/>
            <person name="Thuy-Boun P.S."/>
        </authorList>
    </citation>
    <scope>NUCLEOTIDE SEQUENCE [LARGE SCALE GENOMIC DNA]</scope>
    <source>
        <strain evidence="3">F_SG_1</strain>
        <tissue evidence="3">Salivary glands</tissue>
    </source>
</reference>
<feature type="region of interest" description="Disordered" evidence="1">
    <location>
        <begin position="1"/>
        <end position="165"/>
    </location>
</feature>
<dbReference type="GO" id="GO:0016485">
    <property type="term" value="P:protein processing"/>
    <property type="evidence" value="ECO:0007669"/>
    <property type="project" value="TreeGrafter"/>
</dbReference>
<dbReference type="PANTHER" id="PTHR11733:SF167">
    <property type="entry name" value="FI17812P1-RELATED"/>
    <property type="match status" value="1"/>
</dbReference>
<proteinExistence type="predicted"/>
<comment type="caution">
    <text evidence="3">The sequence shown here is derived from an EMBL/GenBank/DDBJ whole genome shotgun (WGS) entry which is preliminary data.</text>
</comment>
<dbReference type="SUPFAM" id="SSF55486">
    <property type="entry name" value="Metalloproteases ('zincins'), catalytic domain"/>
    <property type="match status" value="1"/>
</dbReference>
<organism evidence="3 4">
    <name type="scientific">Amblyomma americanum</name>
    <name type="common">Lone star tick</name>
    <dbReference type="NCBI Taxonomy" id="6943"/>
    <lineage>
        <taxon>Eukaryota</taxon>
        <taxon>Metazoa</taxon>
        <taxon>Ecdysozoa</taxon>
        <taxon>Arthropoda</taxon>
        <taxon>Chelicerata</taxon>
        <taxon>Arachnida</taxon>
        <taxon>Acari</taxon>
        <taxon>Parasitiformes</taxon>
        <taxon>Ixodida</taxon>
        <taxon>Ixodoidea</taxon>
        <taxon>Ixodidae</taxon>
        <taxon>Amblyomminae</taxon>
        <taxon>Amblyomma</taxon>
    </lineage>
</organism>
<dbReference type="Proteomes" id="UP001321473">
    <property type="component" value="Unassembled WGS sequence"/>
</dbReference>
<dbReference type="PANTHER" id="PTHR11733">
    <property type="entry name" value="ZINC METALLOPROTEASE FAMILY M13 NEPRILYSIN-RELATED"/>
    <property type="match status" value="1"/>
</dbReference>
<feature type="compositionally biased region" description="Basic residues" evidence="1">
    <location>
        <begin position="30"/>
        <end position="44"/>
    </location>
</feature>
<evidence type="ECO:0000256" key="2">
    <source>
        <dbReference type="SAM" id="Phobius"/>
    </source>
</evidence>
<feature type="compositionally biased region" description="Low complexity" evidence="1">
    <location>
        <begin position="143"/>
        <end position="164"/>
    </location>
</feature>
<accession>A0AAQ4F973</accession>
<gene>
    <name evidence="3" type="ORF">V5799_015447</name>
</gene>
<dbReference type="EMBL" id="JARKHS020005798">
    <property type="protein sequence ID" value="KAK8783212.1"/>
    <property type="molecule type" value="Genomic_DNA"/>
</dbReference>
<evidence type="ECO:0000313" key="3">
    <source>
        <dbReference type="EMBL" id="KAK8783212.1"/>
    </source>
</evidence>
<feature type="compositionally biased region" description="Basic residues" evidence="1">
    <location>
        <begin position="61"/>
        <end position="70"/>
    </location>
</feature>
<protein>
    <submittedName>
        <fullName evidence="3">Uncharacterized protein</fullName>
    </submittedName>
</protein>
<feature type="transmembrane region" description="Helical" evidence="2">
    <location>
        <begin position="230"/>
        <end position="252"/>
    </location>
</feature>
<evidence type="ECO:0000313" key="4">
    <source>
        <dbReference type="Proteomes" id="UP001321473"/>
    </source>
</evidence>
<dbReference type="PROSITE" id="PS51885">
    <property type="entry name" value="NEPRILYSIN"/>
    <property type="match status" value="1"/>
</dbReference>
<dbReference type="GO" id="GO:0004222">
    <property type="term" value="F:metalloendopeptidase activity"/>
    <property type="evidence" value="ECO:0007669"/>
    <property type="project" value="InterPro"/>
</dbReference>
<dbReference type="InterPro" id="IPR024079">
    <property type="entry name" value="MetalloPept_cat_dom_sf"/>
</dbReference>
<keyword evidence="2" id="KW-0812">Transmembrane</keyword>
<dbReference type="GO" id="GO:0005886">
    <property type="term" value="C:plasma membrane"/>
    <property type="evidence" value="ECO:0007669"/>
    <property type="project" value="TreeGrafter"/>
</dbReference>
<dbReference type="InterPro" id="IPR000718">
    <property type="entry name" value="Peptidase_M13"/>
</dbReference>
<evidence type="ECO:0000256" key="1">
    <source>
        <dbReference type="SAM" id="MobiDB-lite"/>
    </source>
</evidence>
<keyword evidence="2" id="KW-1133">Transmembrane helix</keyword>
<keyword evidence="2" id="KW-0472">Membrane</keyword>
<dbReference type="Gene3D" id="3.40.390.10">
    <property type="entry name" value="Collagenase (Catalytic Domain)"/>
    <property type="match status" value="1"/>
</dbReference>